<evidence type="ECO:0008006" key="4">
    <source>
        <dbReference type="Google" id="ProtNLM"/>
    </source>
</evidence>
<name>J7J5E2_DESMD</name>
<accession>J7J5E2</accession>
<keyword evidence="1" id="KW-0812">Transmembrane</keyword>
<keyword evidence="1" id="KW-0472">Membrane</keyword>
<proteinExistence type="predicted"/>
<feature type="transmembrane region" description="Helical" evidence="1">
    <location>
        <begin position="53"/>
        <end position="74"/>
    </location>
</feature>
<dbReference type="eggNOG" id="ENOG5030F2M">
    <property type="taxonomic scope" value="Bacteria"/>
</dbReference>
<gene>
    <name evidence="2" type="ordered locus">Desmer_4349</name>
</gene>
<sequence length="221" mass="24586">MAQSKTQPPQNPPYFMPYPLNPNSRIYKPSGTHSSPTVCAPLLRPTPRFTPGYWELLTPAFGGAAVAFFLSLFIEGKKEKKNHHNPYEGTLLKISLIGYSIFALAAAYYAITKAVKESRPSYNNLFTPIAIALVGVILLFTSEYLLLYRYLPSSFEGKVGDDLCLQYFSFLYFSSTTIATGTLGDIQPNNLTARALITIEIMFYVFVMATALPLLLVEKVD</sequence>
<dbReference type="SUPFAM" id="SSF81324">
    <property type="entry name" value="Voltage-gated potassium channels"/>
    <property type="match status" value="1"/>
</dbReference>
<protein>
    <recommendedName>
        <fullName evidence="4">Ion channel</fullName>
    </recommendedName>
</protein>
<dbReference type="RefSeq" id="WP_014905067.1">
    <property type="nucleotide sequence ID" value="NC_018515.1"/>
</dbReference>
<dbReference type="STRING" id="768704.Desmer_4349"/>
<dbReference type="OrthoDB" id="9785285at2"/>
<keyword evidence="1" id="KW-1133">Transmembrane helix</keyword>
<feature type="transmembrane region" description="Helical" evidence="1">
    <location>
        <begin position="131"/>
        <end position="151"/>
    </location>
</feature>
<organism evidence="2 3">
    <name type="scientific">Desulfosporosinus meridiei (strain ATCC BAA-275 / DSM 13257 / KCTC 12902 / NCIMB 13706 / S10)</name>
    <dbReference type="NCBI Taxonomy" id="768704"/>
    <lineage>
        <taxon>Bacteria</taxon>
        <taxon>Bacillati</taxon>
        <taxon>Bacillota</taxon>
        <taxon>Clostridia</taxon>
        <taxon>Eubacteriales</taxon>
        <taxon>Desulfitobacteriaceae</taxon>
        <taxon>Desulfosporosinus</taxon>
    </lineage>
</organism>
<dbReference type="KEGG" id="dmi:Desmer_4349"/>
<reference evidence="3" key="2">
    <citation type="submission" date="2012-08" db="EMBL/GenBank/DDBJ databases">
        <title>Finished genome of Desulfosporosinus meridiei DSM 13257.</title>
        <authorList>
            <person name="Huntemann M."/>
            <person name="Wei C.-L."/>
            <person name="Han J."/>
            <person name="Detter J.C."/>
            <person name="Han C."/>
            <person name="Davenport K."/>
            <person name="Daligault H."/>
            <person name="Erkkila T."/>
            <person name="Gu W."/>
            <person name="Munk A.C.C."/>
            <person name="Teshima H."/>
            <person name="Xu Y."/>
            <person name="Chain P."/>
            <person name="Tapia R."/>
            <person name="Chen A."/>
            <person name="Krypides N."/>
            <person name="Mavromatis K."/>
            <person name="Markowitz V."/>
            <person name="Szeto E."/>
            <person name="Ivanova N."/>
            <person name="Mikhailova N."/>
            <person name="Ovchinnikova G."/>
            <person name="Pagani I."/>
            <person name="Pati A."/>
            <person name="Goodwin L."/>
            <person name="Peters L."/>
            <person name="Pitluck S."/>
            <person name="Woyke T."/>
            <person name="Pester M."/>
            <person name="Spring S."/>
            <person name="Ollivier B."/>
            <person name="Rattei T."/>
            <person name="Klenk H.-P."/>
            <person name="Wagner M."/>
            <person name="Loy A."/>
        </authorList>
    </citation>
    <scope>NUCLEOTIDE SEQUENCE [LARGE SCALE GENOMIC DNA]</scope>
    <source>
        <strain evidence="3">ATCC BAA-275 / DSM 13257 / NCIMB 13706 / S10</strain>
    </source>
</reference>
<feature type="transmembrane region" description="Helical" evidence="1">
    <location>
        <begin position="195"/>
        <end position="217"/>
    </location>
</feature>
<dbReference type="EMBL" id="CP003629">
    <property type="protein sequence ID" value="AFQ46161.1"/>
    <property type="molecule type" value="Genomic_DNA"/>
</dbReference>
<evidence type="ECO:0000313" key="2">
    <source>
        <dbReference type="EMBL" id="AFQ46161.1"/>
    </source>
</evidence>
<reference evidence="2 3" key="1">
    <citation type="journal article" date="2012" name="J. Bacteriol.">
        <title>Complete genome sequences of Desulfosporosinus orientis DSM765T, Desulfosporosinus youngiae DSM17734T, Desulfosporosinus meridiei DSM13257T, and Desulfosporosinus acidiphilus DSM22704T.</title>
        <authorList>
            <person name="Pester M."/>
            <person name="Brambilla E."/>
            <person name="Alazard D."/>
            <person name="Rattei T."/>
            <person name="Weinmaier T."/>
            <person name="Han J."/>
            <person name="Lucas S."/>
            <person name="Lapidus A."/>
            <person name="Cheng J.F."/>
            <person name="Goodwin L."/>
            <person name="Pitluck S."/>
            <person name="Peters L."/>
            <person name="Ovchinnikova G."/>
            <person name="Teshima H."/>
            <person name="Detter J.C."/>
            <person name="Han C.S."/>
            <person name="Tapia R."/>
            <person name="Land M.L."/>
            <person name="Hauser L."/>
            <person name="Kyrpides N.C."/>
            <person name="Ivanova N.N."/>
            <person name="Pagani I."/>
            <person name="Huntmann M."/>
            <person name="Wei C.L."/>
            <person name="Davenport K.W."/>
            <person name="Daligault H."/>
            <person name="Chain P.S."/>
            <person name="Chen A."/>
            <person name="Mavromatis K."/>
            <person name="Markowitz V."/>
            <person name="Szeto E."/>
            <person name="Mikhailova N."/>
            <person name="Pati A."/>
            <person name="Wagner M."/>
            <person name="Woyke T."/>
            <person name="Ollivier B."/>
            <person name="Klenk H.P."/>
            <person name="Spring S."/>
            <person name="Loy A."/>
        </authorList>
    </citation>
    <scope>NUCLEOTIDE SEQUENCE [LARGE SCALE GENOMIC DNA]</scope>
    <source>
        <strain evidence="3">ATCC BAA-275 / DSM 13257 / NCIMB 13706 / S10</strain>
    </source>
</reference>
<dbReference type="AlphaFoldDB" id="J7J5E2"/>
<dbReference type="Gene3D" id="1.10.287.70">
    <property type="match status" value="1"/>
</dbReference>
<keyword evidence="3" id="KW-1185">Reference proteome</keyword>
<feature type="transmembrane region" description="Helical" evidence="1">
    <location>
        <begin position="94"/>
        <end position="111"/>
    </location>
</feature>
<dbReference type="HOGENOM" id="CLU_1233423_0_0_9"/>
<evidence type="ECO:0000256" key="1">
    <source>
        <dbReference type="SAM" id="Phobius"/>
    </source>
</evidence>
<evidence type="ECO:0000313" key="3">
    <source>
        <dbReference type="Proteomes" id="UP000005262"/>
    </source>
</evidence>
<dbReference type="Proteomes" id="UP000005262">
    <property type="component" value="Chromosome"/>
</dbReference>